<dbReference type="GO" id="GO:0022625">
    <property type="term" value="C:cytosolic large ribosomal subunit"/>
    <property type="evidence" value="ECO:0007669"/>
    <property type="project" value="TreeGrafter"/>
</dbReference>
<name>A0A097KMC7_9CHLO</name>
<organism evidence="5">
    <name type="scientific">Xylochloris irregularis</name>
    <dbReference type="NCBI Taxonomy" id="480381"/>
    <lineage>
        <taxon>Eukaryota</taxon>
        <taxon>Viridiplantae</taxon>
        <taxon>Chlorophyta</taxon>
        <taxon>core chlorophytes</taxon>
        <taxon>Trebouxiophyceae</taxon>
        <taxon>Trebouxiophyceae incertae sedis</taxon>
        <taxon>Xylochloris</taxon>
    </lineage>
</organism>
<accession>A0A097KMC7</accession>
<dbReference type="EMBL" id="KM462872">
    <property type="protein sequence ID" value="AIT94332.1"/>
    <property type="molecule type" value="Genomic_DNA"/>
</dbReference>
<dbReference type="InterPro" id="IPR038657">
    <property type="entry name" value="Ribosomal_bL19_sf"/>
</dbReference>
<dbReference type="PIRSF" id="PIRSF002191">
    <property type="entry name" value="Ribosomal_L19"/>
    <property type="match status" value="1"/>
</dbReference>
<evidence type="ECO:0000256" key="2">
    <source>
        <dbReference type="ARBA" id="ARBA00022980"/>
    </source>
</evidence>
<gene>
    <name evidence="4 5" type="primary">rpl19</name>
</gene>
<keyword evidence="5" id="KW-0150">Chloroplast</keyword>
<dbReference type="GeneID" id="22159599"/>
<dbReference type="PROSITE" id="PS01015">
    <property type="entry name" value="RIBOSOMAL_L19"/>
    <property type="match status" value="1"/>
</dbReference>
<dbReference type="PANTHER" id="PTHR15680">
    <property type="entry name" value="RIBOSOMAL PROTEIN L19"/>
    <property type="match status" value="1"/>
</dbReference>
<comment type="subcellular location">
    <subcellularLocation>
        <location evidence="4">Plastid</location>
        <location evidence="4">Chloroplast</location>
    </subcellularLocation>
</comment>
<reference evidence="5" key="1">
    <citation type="journal article" date="2014" name="BMC Evol. Biol.">
        <title>Chloroplast phylogenomic analysis resolves deep-level relationships within the green algal class Trebouxiophyceae.</title>
        <authorList>
            <person name="Lemieux C."/>
            <person name="Otis C."/>
            <person name="Turmel M."/>
        </authorList>
    </citation>
    <scope>NUCLEOTIDE SEQUENCE</scope>
</reference>
<evidence type="ECO:0000313" key="5">
    <source>
        <dbReference type="EMBL" id="AIT94332.1"/>
    </source>
</evidence>
<proteinExistence type="inferred from homology"/>
<evidence type="ECO:0000256" key="4">
    <source>
        <dbReference type="HAMAP-Rule" id="MF_00402"/>
    </source>
</evidence>
<dbReference type="AlphaFoldDB" id="A0A097KMC7"/>
<sequence>MKPNLLIQQIEQKMLKPTTSLPEIRVGDTVQLDVLIREVVKKDVKAGNKQTEKVEIKERVQPYEGVVIAHRNGGIKKSITVRKIFQGIGVERVFFVHSRCVKAIRIKSKAKVRRAKLYYLRGTVGKKAKL</sequence>
<keyword evidence="2 4" id="KW-0689">Ribosomal protein</keyword>
<dbReference type="HAMAP" id="MF_00402">
    <property type="entry name" value="Ribosomal_bL19"/>
    <property type="match status" value="1"/>
</dbReference>
<evidence type="ECO:0000256" key="1">
    <source>
        <dbReference type="ARBA" id="ARBA00005781"/>
    </source>
</evidence>
<comment type="similarity">
    <text evidence="1 4">Belongs to the bacterial ribosomal protein bL19 family.</text>
</comment>
<dbReference type="GO" id="GO:0003735">
    <property type="term" value="F:structural constituent of ribosome"/>
    <property type="evidence" value="ECO:0007669"/>
    <property type="project" value="InterPro"/>
</dbReference>
<dbReference type="NCBIfam" id="TIGR01024">
    <property type="entry name" value="rplS_bact"/>
    <property type="match status" value="1"/>
</dbReference>
<keyword evidence="5" id="KW-0934">Plastid</keyword>
<dbReference type="InterPro" id="IPR018257">
    <property type="entry name" value="Ribosomal_bL19_CS"/>
</dbReference>
<protein>
    <recommendedName>
        <fullName evidence="4">Large ribosomal subunit protein bL19c</fullName>
    </recommendedName>
</protein>
<dbReference type="PANTHER" id="PTHR15680:SF9">
    <property type="entry name" value="LARGE RIBOSOMAL SUBUNIT PROTEIN BL19M"/>
    <property type="match status" value="1"/>
</dbReference>
<dbReference type="InterPro" id="IPR008991">
    <property type="entry name" value="Translation_prot_SH3-like_sf"/>
</dbReference>
<geneLocation type="chloroplast" evidence="5"/>
<evidence type="ECO:0000256" key="3">
    <source>
        <dbReference type="ARBA" id="ARBA00023274"/>
    </source>
</evidence>
<dbReference type="SUPFAM" id="SSF50104">
    <property type="entry name" value="Translation proteins SH3-like domain"/>
    <property type="match status" value="1"/>
</dbReference>
<dbReference type="Pfam" id="PF01245">
    <property type="entry name" value="Ribosomal_L19"/>
    <property type="match status" value="1"/>
</dbReference>
<dbReference type="GO" id="GO:0006412">
    <property type="term" value="P:translation"/>
    <property type="evidence" value="ECO:0007669"/>
    <property type="project" value="UniProtKB-UniRule"/>
</dbReference>
<dbReference type="GO" id="GO:0009507">
    <property type="term" value="C:chloroplast"/>
    <property type="evidence" value="ECO:0007669"/>
    <property type="project" value="UniProtKB-SubCell"/>
</dbReference>
<dbReference type="Gene3D" id="2.30.30.790">
    <property type="match status" value="1"/>
</dbReference>
<dbReference type="InterPro" id="IPR001857">
    <property type="entry name" value="Ribosomal_bL19"/>
</dbReference>
<dbReference type="RefSeq" id="YP_009105585.1">
    <property type="nucleotide sequence ID" value="NC_025534.1"/>
</dbReference>
<keyword evidence="3 4" id="KW-0687">Ribonucleoprotein</keyword>